<dbReference type="InterPro" id="IPR011250">
    <property type="entry name" value="OMP/PagP_B-barrel"/>
</dbReference>
<gene>
    <name evidence="3" type="ORF">A3K87_00070</name>
</gene>
<evidence type="ECO:0008006" key="5">
    <source>
        <dbReference type="Google" id="ProtNLM"/>
    </source>
</evidence>
<dbReference type="Proteomes" id="UP000077852">
    <property type="component" value="Unassembled WGS sequence"/>
</dbReference>
<evidence type="ECO:0000256" key="2">
    <source>
        <dbReference type="SAM" id="SignalP"/>
    </source>
</evidence>
<dbReference type="SUPFAM" id="SSF56925">
    <property type="entry name" value="OMPA-like"/>
    <property type="match status" value="1"/>
</dbReference>
<sequence>MKKTVFALAALGALASGSAMAQQGGDWVIGTGWFHLSPQDSSKPLTVTSPIPAVLPGSGASVSDSDTLGLNATYFLDSNWAVEGVFGVPPKFKLNGTGTLGRVGQLGEARQWSPTILGKYFFNDANSAFRPFVGLGATYVWYSDVQLTSNLQGALAQQFGVSPFRVNTTAKLDSKFAPVLNAGVAYQFDKHWGVSFSVSYIPLKTTAKLTTTSITGLPVATSQASLKLNPIVTYLAATYRF</sequence>
<reference evidence="3 4" key="1">
    <citation type="submission" date="2016-03" db="EMBL/GenBank/DDBJ databases">
        <title>Genome sequence of Variovorax paradoxus KB5.</title>
        <authorList>
            <person name="Jeong H."/>
            <person name="Hong C.E."/>
            <person name="Jo S.H."/>
            <person name="Park J.M."/>
        </authorList>
    </citation>
    <scope>NUCLEOTIDE SEQUENCE [LARGE SCALE GENOMIC DNA]</scope>
    <source>
        <strain evidence="3 4">KB5</strain>
    </source>
</reference>
<accession>A0AA91IDB6</accession>
<dbReference type="Pfam" id="PF03922">
    <property type="entry name" value="OmpW"/>
    <property type="match status" value="1"/>
</dbReference>
<dbReference type="PANTHER" id="PTHR36920">
    <property type="match status" value="1"/>
</dbReference>
<name>A0AA91IDB6_VARPD</name>
<dbReference type="InterPro" id="IPR005618">
    <property type="entry name" value="OMPW"/>
</dbReference>
<protein>
    <recommendedName>
        <fullName evidence="5">OmpW family protein</fullName>
    </recommendedName>
</protein>
<evidence type="ECO:0000256" key="1">
    <source>
        <dbReference type="ARBA" id="ARBA00004442"/>
    </source>
</evidence>
<proteinExistence type="predicted"/>
<dbReference type="Gene3D" id="2.40.160.20">
    <property type="match status" value="1"/>
</dbReference>
<evidence type="ECO:0000313" key="3">
    <source>
        <dbReference type="EMBL" id="OAK67034.1"/>
    </source>
</evidence>
<dbReference type="RefSeq" id="WP_081265669.1">
    <property type="nucleotide sequence ID" value="NZ_LVHG01000001.1"/>
</dbReference>
<organism evidence="3 4">
    <name type="scientific">Variovorax paradoxus</name>
    <dbReference type="NCBI Taxonomy" id="34073"/>
    <lineage>
        <taxon>Bacteria</taxon>
        <taxon>Pseudomonadati</taxon>
        <taxon>Pseudomonadota</taxon>
        <taxon>Betaproteobacteria</taxon>
        <taxon>Burkholderiales</taxon>
        <taxon>Comamonadaceae</taxon>
        <taxon>Variovorax</taxon>
    </lineage>
</organism>
<dbReference type="PANTHER" id="PTHR36920:SF1">
    <property type="entry name" value="OUTER MEMBRANE PROTEIN W"/>
    <property type="match status" value="1"/>
</dbReference>
<dbReference type="GO" id="GO:0055085">
    <property type="term" value="P:transmembrane transport"/>
    <property type="evidence" value="ECO:0007669"/>
    <property type="project" value="TreeGrafter"/>
</dbReference>
<dbReference type="GO" id="GO:0009279">
    <property type="term" value="C:cell outer membrane"/>
    <property type="evidence" value="ECO:0007669"/>
    <property type="project" value="UniProtKB-SubCell"/>
</dbReference>
<feature type="chain" id="PRO_5041742252" description="OmpW family protein" evidence="2">
    <location>
        <begin position="22"/>
        <end position="241"/>
    </location>
</feature>
<dbReference type="AlphaFoldDB" id="A0AA91IDB6"/>
<comment type="caution">
    <text evidence="3">The sequence shown here is derived from an EMBL/GenBank/DDBJ whole genome shotgun (WGS) entry which is preliminary data.</text>
</comment>
<feature type="signal peptide" evidence="2">
    <location>
        <begin position="1"/>
        <end position="21"/>
    </location>
</feature>
<keyword evidence="2" id="KW-0732">Signal</keyword>
<evidence type="ECO:0000313" key="4">
    <source>
        <dbReference type="Proteomes" id="UP000077852"/>
    </source>
</evidence>
<comment type="subcellular location">
    <subcellularLocation>
        <location evidence="1">Cell outer membrane</location>
    </subcellularLocation>
</comment>
<dbReference type="EMBL" id="LVHG01000001">
    <property type="protein sequence ID" value="OAK67034.1"/>
    <property type="molecule type" value="Genomic_DNA"/>
</dbReference>